<keyword evidence="3" id="KW-1185">Reference proteome</keyword>
<dbReference type="InterPro" id="IPR004291">
    <property type="entry name" value="Transposase_IS66_central"/>
</dbReference>
<sequence>MYERMRDKLITYDIVMSDETTIQCNKEEGRKASSNSYFWQHRNGPWEETPIILFQYTRTRAGENARKFLEGFSGYSITDAYAGYEKVENIIRCLCWSHYPRRLIIREELPYA</sequence>
<dbReference type="Pfam" id="PF03050">
    <property type="entry name" value="DDE_Tnp_IS66"/>
    <property type="match status" value="1"/>
</dbReference>
<evidence type="ECO:0000313" key="2">
    <source>
        <dbReference type="EMBL" id="OLN25824.1"/>
    </source>
</evidence>
<comment type="caution">
    <text evidence="2">The sequence shown here is derived from an EMBL/GenBank/DDBJ whole genome shotgun (WGS) entry which is preliminary data.</text>
</comment>
<proteinExistence type="predicted"/>
<accession>A0A1Q8QER5</accession>
<dbReference type="PANTHER" id="PTHR33678">
    <property type="entry name" value="BLL1576 PROTEIN"/>
    <property type="match status" value="1"/>
</dbReference>
<evidence type="ECO:0000313" key="3">
    <source>
        <dbReference type="Proteomes" id="UP000186102"/>
    </source>
</evidence>
<evidence type="ECO:0000259" key="1">
    <source>
        <dbReference type="Pfam" id="PF03050"/>
    </source>
</evidence>
<protein>
    <submittedName>
        <fullName evidence="2">Mobile element protein</fullName>
    </submittedName>
</protein>
<name>A0A1Q8QER5_9FIRM</name>
<dbReference type="STRING" id="1888891.DSOL_5219"/>
<dbReference type="EMBL" id="MLBF01000098">
    <property type="protein sequence ID" value="OLN25824.1"/>
    <property type="molecule type" value="Genomic_DNA"/>
</dbReference>
<dbReference type="Proteomes" id="UP000186102">
    <property type="component" value="Unassembled WGS sequence"/>
</dbReference>
<dbReference type="AlphaFoldDB" id="A0A1Q8QER5"/>
<dbReference type="InterPro" id="IPR052344">
    <property type="entry name" value="Transposase-related"/>
</dbReference>
<dbReference type="PANTHER" id="PTHR33678:SF2">
    <property type="match status" value="1"/>
</dbReference>
<feature type="domain" description="Transposase IS66 central" evidence="1">
    <location>
        <begin position="1"/>
        <end position="104"/>
    </location>
</feature>
<organism evidence="2 3">
    <name type="scientific">Desulfosporosinus metallidurans</name>
    <dbReference type="NCBI Taxonomy" id="1888891"/>
    <lineage>
        <taxon>Bacteria</taxon>
        <taxon>Bacillati</taxon>
        <taxon>Bacillota</taxon>
        <taxon>Clostridia</taxon>
        <taxon>Eubacteriales</taxon>
        <taxon>Desulfitobacteriaceae</taxon>
        <taxon>Desulfosporosinus</taxon>
    </lineage>
</organism>
<gene>
    <name evidence="2" type="ORF">DSOL_5219</name>
</gene>
<reference evidence="2 3" key="1">
    <citation type="submission" date="2016-09" db="EMBL/GenBank/DDBJ databases">
        <title>Complete genome of Desulfosporosinus sp. OL.</title>
        <authorList>
            <person name="Mardanov A."/>
            <person name="Beletsky A."/>
            <person name="Panova A."/>
            <person name="Karnachuk O."/>
            <person name="Ravin N."/>
        </authorList>
    </citation>
    <scope>NUCLEOTIDE SEQUENCE [LARGE SCALE GENOMIC DNA]</scope>
    <source>
        <strain evidence="2 3">OL</strain>
    </source>
</reference>